<reference evidence="3 4" key="2">
    <citation type="submission" date="2018-11" db="EMBL/GenBank/DDBJ databases">
        <authorList>
            <consortium name="Pathogen Informatics"/>
        </authorList>
    </citation>
    <scope>NUCLEOTIDE SEQUENCE [LARGE SCALE GENOMIC DNA]</scope>
    <source>
        <strain evidence="3 4">Costa Rica</strain>
    </source>
</reference>
<dbReference type="InterPro" id="IPR040797">
    <property type="entry name" value="ZMIZ1_N"/>
</dbReference>
<reference evidence="5" key="1">
    <citation type="submission" date="2017-02" db="UniProtKB">
        <authorList>
            <consortium name="WormBaseParasite"/>
        </authorList>
    </citation>
    <scope>IDENTIFICATION</scope>
</reference>
<feature type="compositionally biased region" description="Basic residues" evidence="1">
    <location>
        <begin position="90"/>
        <end position="99"/>
    </location>
</feature>
<evidence type="ECO:0000259" key="2">
    <source>
        <dbReference type="Pfam" id="PF18028"/>
    </source>
</evidence>
<dbReference type="Proteomes" id="UP000267027">
    <property type="component" value="Unassembled WGS sequence"/>
</dbReference>
<name>A0A0R3P9L1_ANGCS</name>
<sequence length="157" mass="17771">MGFASVTMLEQDLRHGLQLREKGTNGICAGLCTKTDRPSTQVAVENGIKEGFDFALAHQLISACFTHRKLLSKGSATQINRWYEQFRRLKKGGGKRKRKTEPSQPTGPLLVDPTVKTVTVADRYQKVDFYARKFSGMSRNMIPAFEDNFIFNLWLVN</sequence>
<dbReference type="STRING" id="334426.A0A0R3P9L1"/>
<dbReference type="OrthoDB" id="5840945at2759"/>
<dbReference type="Pfam" id="PF18028">
    <property type="entry name" value="Zmiz1_N"/>
    <property type="match status" value="1"/>
</dbReference>
<evidence type="ECO:0000313" key="4">
    <source>
        <dbReference type="Proteomes" id="UP000267027"/>
    </source>
</evidence>
<keyword evidence="4" id="KW-1185">Reference proteome</keyword>
<feature type="region of interest" description="Disordered" evidence="1">
    <location>
        <begin position="90"/>
        <end position="109"/>
    </location>
</feature>
<evidence type="ECO:0000256" key="1">
    <source>
        <dbReference type="SAM" id="MobiDB-lite"/>
    </source>
</evidence>
<gene>
    <name evidence="3" type="ORF">ACOC_LOCUS108</name>
</gene>
<dbReference type="AlphaFoldDB" id="A0A0R3P9L1"/>
<evidence type="ECO:0000313" key="3">
    <source>
        <dbReference type="EMBL" id="VDM51693.1"/>
    </source>
</evidence>
<accession>A0A0R3P9L1</accession>
<organism evidence="5">
    <name type="scientific">Angiostrongylus costaricensis</name>
    <name type="common">Nematode worm</name>
    <dbReference type="NCBI Taxonomy" id="334426"/>
    <lineage>
        <taxon>Eukaryota</taxon>
        <taxon>Metazoa</taxon>
        <taxon>Ecdysozoa</taxon>
        <taxon>Nematoda</taxon>
        <taxon>Chromadorea</taxon>
        <taxon>Rhabditida</taxon>
        <taxon>Rhabditina</taxon>
        <taxon>Rhabditomorpha</taxon>
        <taxon>Strongyloidea</taxon>
        <taxon>Metastrongylidae</taxon>
        <taxon>Angiostrongylus</taxon>
    </lineage>
</organism>
<evidence type="ECO:0000313" key="5">
    <source>
        <dbReference type="WBParaSite" id="ACOC_0000010701-mRNA-1"/>
    </source>
</evidence>
<dbReference type="WBParaSite" id="ACOC_0000010701-mRNA-1">
    <property type="protein sequence ID" value="ACOC_0000010701-mRNA-1"/>
    <property type="gene ID" value="ACOC_0000010701"/>
</dbReference>
<dbReference type="EMBL" id="UYYA01000008">
    <property type="protein sequence ID" value="VDM51693.1"/>
    <property type="molecule type" value="Genomic_DNA"/>
</dbReference>
<proteinExistence type="predicted"/>
<feature type="domain" description="ZMIZ1 N-terminal" evidence="2">
    <location>
        <begin position="41"/>
        <end position="89"/>
    </location>
</feature>
<protein>
    <submittedName>
        <fullName evidence="5">Zmiz1_N domain-containing protein</fullName>
    </submittedName>
</protein>